<keyword evidence="6 8" id="KW-1133">Transmembrane helix</keyword>
<evidence type="ECO:0000313" key="10">
    <source>
        <dbReference type="EMBL" id="SDL20682.1"/>
    </source>
</evidence>
<evidence type="ECO:0000256" key="6">
    <source>
        <dbReference type="ARBA" id="ARBA00022989"/>
    </source>
</evidence>
<evidence type="ECO:0000256" key="7">
    <source>
        <dbReference type="ARBA" id="ARBA00023136"/>
    </source>
</evidence>
<dbReference type="EMBL" id="UAWC01000001">
    <property type="protein sequence ID" value="SQB33246.1"/>
    <property type="molecule type" value="Genomic_DNA"/>
</dbReference>
<evidence type="ECO:0000256" key="3">
    <source>
        <dbReference type="ARBA" id="ARBA00022448"/>
    </source>
</evidence>
<dbReference type="InterPro" id="IPR037294">
    <property type="entry name" value="ABC_BtuC-like"/>
</dbReference>
<protein>
    <submittedName>
        <fullName evidence="9 11">ABC transporter permease</fullName>
    </submittedName>
    <submittedName>
        <fullName evidence="10">Iron complex transport system permease protein</fullName>
    </submittedName>
</protein>
<evidence type="ECO:0000256" key="4">
    <source>
        <dbReference type="ARBA" id="ARBA00022475"/>
    </source>
</evidence>
<feature type="transmembrane region" description="Helical" evidence="8">
    <location>
        <begin position="310"/>
        <end position="330"/>
    </location>
</feature>
<evidence type="ECO:0000313" key="9">
    <source>
        <dbReference type="EMBL" id="NOH14821.1"/>
    </source>
</evidence>
<evidence type="ECO:0000313" key="14">
    <source>
        <dbReference type="Proteomes" id="UP000528432"/>
    </source>
</evidence>
<evidence type="ECO:0000256" key="5">
    <source>
        <dbReference type="ARBA" id="ARBA00022692"/>
    </source>
</evidence>
<evidence type="ECO:0000313" key="12">
    <source>
        <dbReference type="Proteomes" id="UP000198811"/>
    </source>
</evidence>
<evidence type="ECO:0000313" key="11">
    <source>
        <dbReference type="EMBL" id="SQB33246.1"/>
    </source>
</evidence>
<proteinExistence type="inferred from homology"/>
<dbReference type="Pfam" id="PF01032">
    <property type="entry name" value="FecCD"/>
    <property type="match status" value="1"/>
</dbReference>
<dbReference type="RefSeq" id="WP_089866176.1">
    <property type="nucleotide sequence ID" value="NZ_FNGL01000012.1"/>
</dbReference>
<dbReference type="Proteomes" id="UP000528432">
    <property type="component" value="Unassembled WGS sequence"/>
</dbReference>
<keyword evidence="5 8" id="KW-0812">Transmembrane</keyword>
<gene>
    <name evidence="9" type="ORF">HMJ28_00185</name>
    <name evidence="11" type="ORF">NCTC13028_00238</name>
    <name evidence="10" type="ORF">SAMN05216497_11221</name>
</gene>
<reference evidence="10 12" key="1">
    <citation type="submission" date="2016-10" db="EMBL/GenBank/DDBJ databases">
        <authorList>
            <person name="Varghese N."/>
            <person name="Submissions S."/>
        </authorList>
    </citation>
    <scope>NUCLEOTIDE SEQUENCE [LARGE SCALE GENOMIC DNA]</scope>
    <source>
        <strain evidence="10 12">NLAE-zl-C224</strain>
    </source>
</reference>
<feature type="transmembrane region" description="Helical" evidence="8">
    <location>
        <begin position="153"/>
        <end position="171"/>
    </location>
</feature>
<dbReference type="AlphaFoldDB" id="A0A240A1V3"/>
<dbReference type="OrthoDB" id="9792889at2"/>
<dbReference type="Gene3D" id="1.10.3470.10">
    <property type="entry name" value="ABC transporter involved in vitamin B12 uptake, BtuC"/>
    <property type="match status" value="1"/>
</dbReference>
<dbReference type="GO" id="GO:0005886">
    <property type="term" value="C:plasma membrane"/>
    <property type="evidence" value="ECO:0007669"/>
    <property type="project" value="UniProtKB-SubCell"/>
</dbReference>
<evidence type="ECO:0000256" key="8">
    <source>
        <dbReference type="SAM" id="Phobius"/>
    </source>
</evidence>
<feature type="transmembrane region" description="Helical" evidence="8">
    <location>
        <begin position="99"/>
        <end position="116"/>
    </location>
</feature>
<keyword evidence="7 8" id="KW-0472">Membrane</keyword>
<dbReference type="STRING" id="1494.SAMN05216497_11221"/>
<keyword evidence="12" id="KW-1185">Reference proteome</keyword>
<dbReference type="GeneID" id="70577132"/>
<evidence type="ECO:0000313" key="13">
    <source>
        <dbReference type="Proteomes" id="UP000250223"/>
    </source>
</evidence>
<keyword evidence="4" id="KW-1003">Cell membrane</keyword>
<dbReference type="SUPFAM" id="SSF81345">
    <property type="entry name" value="ABC transporter involved in vitamin B12 uptake, BtuC"/>
    <property type="match status" value="1"/>
</dbReference>
<dbReference type="PANTHER" id="PTHR30472:SF70">
    <property type="entry name" value="MOLYBDATE IMPORT SYSTEM PERMEASE PROTEIN MOLB"/>
    <property type="match status" value="1"/>
</dbReference>
<evidence type="ECO:0000256" key="2">
    <source>
        <dbReference type="ARBA" id="ARBA00007935"/>
    </source>
</evidence>
<keyword evidence="3" id="KW-0813">Transport</keyword>
<dbReference type="CDD" id="cd06550">
    <property type="entry name" value="TM_ABC_iron-siderophores_like"/>
    <property type="match status" value="1"/>
</dbReference>
<dbReference type="InterPro" id="IPR000522">
    <property type="entry name" value="ABC_transptr_permease_BtuC"/>
</dbReference>
<name>A0A240A1V3_CLOCO</name>
<dbReference type="Proteomes" id="UP000198811">
    <property type="component" value="Unassembled WGS sequence"/>
</dbReference>
<dbReference type="GO" id="GO:0033214">
    <property type="term" value="P:siderophore-iron import into cell"/>
    <property type="evidence" value="ECO:0007669"/>
    <property type="project" value="TreeGrafter"/>
</dbReference>
<comment type="similarity">
    <text evidence="2">Belongs to the binding-protein-dependent transport system permease family. FecCD subfamily.</text>
</comment>
<accession>A0A240A1V3</accession>
<sequence length="339" mass="37387">MRWKQSNNKIKYYLLVFFLIVTFFTSLFSGRFFISPLNVAKVFVENIFKINMNISSVEKSIVDIRLPRTILTMLVGAGLSISGATFQGIFKNPLVSPDILGVNAGAAFGAILAILFWGVNIKINFCAILFGIISVFITYILSKNKAVDQILSLVLSGIIVSSVFSSLISFIKYTADPYDKLPTITYWLMGSFSKCSYEDLKLIFIPMISSISILIFMRWRINILSLGDEEAYSLGTNPKKIRLVIIALVTIITASSVTISGIIGWVGLVIPHISRTIFGVEHSKLLPVSCIVGAIFLTIVDILARTITPAEIPIGILTALIGAPFFGWLLKKKNKGEEI</sequence>
<feature type="transmembrane region" description="Helical" evidence="8">
    <location>
        <begin position="202"/>
        <end position="221"/>
    </location>
</feature>
<feature type="transmembrane region" description="Helical" evidence="8">
    <location>
        <begin position="285"/>
        <end position="304"/>
    </location>
</feature>
<feature type="transmembrane region" description="Helical" evidence="8">
    <location>
        <begin position="123"/>
        <end position="141"/>
    </location>
</feature>
<dbReference type="EMBL" id="JABFIF010000001">
    <property type="protein sequence ID" value="NOH14821.1"/>
    <property type="molecule type" value="Genomic_DNA"/>
</dbReference>
<dbReference type="FunFam" id="1.10.3470.10:FF:000001">
    <property type="entry name" value="Vitamin B12 ABC transporter permease BtuC"/>
    <property type="match status" value="1"/>
</dbReference>
<evidence type="ECO:0000256" key="1">
    <source>
        <dbReference type="ARBA" id="ARBA00004651"/>
    </source>
</evidence>
<feature type="transmembrane region" description="Helical" evidence="8">
    <location>
        <begin position="12"/>
        <end position="34"/>
    </location>
</feature>
<dbReference type="Proteomes" id="UP000250223">
    <property type="component" value="Unassembled WGS sequence"/>
</dbReference>
<feature type="transmembrane region" description="Helical" evidence="8">
    <location>
        <begin position="241"/>
        <end position="273"/>
    </location>
</feature>
<dbReference type="EMBL" id="FNGL01000012">
    <property type="protein sequence ID" value="SDL20682.1"/>
    <property type="molecule type" value="Genomic_DNA"/>
</dbReference>
<reference evidence="9 14" key="3">
    <citation type="submission" date="2020-05" db="EMBL/GenBank/DDBJ databases">
        <title>Draft genome sequence of Clostridium cochlearium strain AGROS13 isolated from a sheep dairy farm in New Zealand.</title>
        <authorList>
            <person name="Gupta T.B."/>
            <person name="Jauregui R."/>
            <person name="Risson A.N."/>
            <person name="Brightwell G."/>
            <person name="Maclean P."/>
        </authorList>
    </citation>
    <scope>NUCLEOTIDE SEQUENCE [LARGE SCALE GENOMIC DNA]</scope>
    <source>
        <strain evidence="9 14">AGROS13</strain>
    </source>
</reference>
<organism evidence="9 14">
    <name type="scientific">Clostridium cochlearium</name>
    <dbReference type="NCBI Taxonomy" id="1494"/>
    <lineage>
        <taxon>Bacteria</taxon>
        <taxon>Bacillati</taxon>
        <taxon>Bacillota</taxon>
        <taxon>Clostridia</taxon>
        <taxon>Eubacteriales</taxon>
        <taxon>Clostridiaceae</taxon>
        <taxon>Clostridium</taxon>
    </lineage>
</organism>
<dbReference type="GO" id="GO:0022857">
    <property type="term" value="F:transmembrane transporter activity"/>
    <property type="evidence" value="ECO:0007669"/>
    <property type="project" value="InterPro"/>
</dbReference>
<comment type="subcellular location">
    <subcellularLocation>
        <location evidence="1">Cell membrane</location>
        <topology evidence="1">Multi-pass membrane protein</topology>
    </subcellularLocation>
</comment>
<dbReference type="PANTHER" id="PTHR30472">
    <property type="entry name" value="FERRIC ENTEROBACTIN TRANSPORT SYSTEM PERMEASE PROTEIN"/>
    <property type="match status" value="1"/>
</dbReference>
<reference evidence="11 13" key="2">
    <citation type="submission" date="2018-06" db="EMBL/GenBank/DDBJ databases">
        <authorList>
            <consortium name="Pathogen Informatics"/>
            <person name="Doyle S."/>
        </authorList>
    </citation>
    <scope>NUCLEOTIDE SEQUENCE [LARGE SCALE GENOMIC DNA]</scope>
    <source>
        <strain evidence="11 13">NCTC13028</strain>
    </source>
</reference>